<reference evidence="3 4" key="1">
    <citation type="submission" date="2017-05" db="EMBL/GenBank/DDBJ databases">
        <title>Draft genome sequence of Elsinoe australis.</title>
        <authorList>
            <person name="Cheng Q."/>
        </authorList>
    </citation>
    <scope>NUCLEOTIDE SEQUENCE [LARGE SCALE GENOMIC DNA]</scope>
    <source>
        <strain evidence="3 4">NL1</strain>
    </source>
</reference>
<dbReference type="EMBL" id="NHZQ01000445">
    <property type="protein sequence ID" value="PSK34929.1"/>
    <property type="molecule type" value="Genomic_DNA"/>
</dbReference>
<name>A0A2P7YG45_9PEZI</name>
<sequence length="249" mass="28062">MAQLSIHHLALPLLPNPSTSSPPSQTPTDLTAELTHYKDLFSKLRFSYTEQVTKERFLRSVASDPPELVSASDLALLEAKLVEDKAALKGKKGEVAALLSSLRGRSEGVAGRVNSLEEREGRMGEVRGEIEALEGRREELMGLRREQSEDPRLSMGLQETRGCLEERVEQAEVLSSRVEEVQREVERRRADVERLRREMEGVEERKREAVKEAMDMRRRRGSGVDEGMDEVEAKGRWARANEGVLRALS</sequence>
<evidence type="ECO:0000259" key="2">
    <source>
        <dbReference type="Pfam" id="PF20882"/>
    </source>
</evidence>
<dbReference type="PANTHER" id="PTHR37329">
    <property type="entry name" value="KINETOCHORE PROTEIN SOS7"/>
    <property type="match status" value="1"/>
</dbReference>
<protein>
    <recommendedName>
        <fullName evidence="2">Kinetochore protein Sos7 coiled-coil domain-containing protein</fullName>
    </recommendedName>
</protein>
<organism evidence="3 4">
    <name type="scientific">Elsinoe australis</name>
    <dbReference type="NCBI Taxonomy" id="40998"/>
    <lineage>
        <taxon>Eukaryota</taxon>
        <taxon>Fungi</taxon>
        <taxon>Dikarya</taxon>
        <taxon>Ascomycota</taxon>
        <taxon>Pezizomycotina</taxon>
        <taxon>Dothideomycetes</taxon>
        <taxon>Dothideomycetidae</taxon>
        <taxon>Myriangiales</taxon>
        <taxon>Elsinoaceae</taxon>
        <taxon>Elsinoe</taxon>
    </lineage>
</organism>
<evidence type="ECO:0000256" key="1">
    <source>
        <dbReference type="SAM" id="MobiDB-lite"/>
    </source>
</evidence>
<proteinExistence type="predicted"/>
<dbReference type="GO" id="GO:0000776">
    <property type="term" value="C:kinetochore"/>
    <property type="evidence" value="ECO:0007669"/>
    <property type="project" value="InterPro"/>
</dbReference>
<comment type="caution">
    <text evidence="3">The sequence shown here is derived from an EMBL/GenBank/DDBJ whole genome shotgun (WGS) entry which is preliminary data.</text>
</comment>
<dbReference type="GO" id="GO:0051315">
    <property type="term" value="P:attachment of mitotic spindle microtubules to kinetochore"/>
    <property type="evidence" value="ECO:0007669"/>
    <property type="project" value="TreeGrafter"/>
</dbReference>
<evidence type="ECO:0000313" key="4">
    <source>
        <dbReference type="Proteomes" id="UP000243723"/>
    </source>
</evidence>
<dbReference type="AlphaFoldDB" id="A0A2P7YG45"/>
<keyword evidence="4" id="KW-1185">Reference proteome</keyword>
<feature type="domain" description="Kinetochore protein Sos7 coiled-coil" evidence="2">
    <location>
        <begin position="39"/>
        <end position="111"/>
    </location>
</feature>
<dbReference type="Pfam" id="PF20882">
    <property type="entry name" value="Sos7"/>
    <property type="match status" value="1"/>
</dbReference>
<dbReference type="InterPro" id="IPR048781">
    <property type="entry name" value="Sos7_CC"/>
</dbReference>
<dbReference type="OrthoDB" id="18959at2759"/>
<dbReference type="InterPro" id="IPR037475">
    <property type="entry name" value="Sos7"/>
</dbReference>
<gene>
    <name evidence="3" type="ORF">B9Z65_1512</name>
</gene>
<feature type="compositionally biased region" description="Basic and acidic residues" evidence="1">
    <location>
        <begin position="198"/>
        <end position="216"/>
    </location>
</feature>
<dbReference type="GO" id="GO:0034501">
    <property type="term" value="P:protein localization to kinetochore"/>
    <property type="evidence" value="ECO:0007669"/>
    <property type="project" value="InterPro"/>
</dbReference>
<dbReference type="PANTHER" id="PTHR37329:SF1">
    <property type="entry name" value="KINETOCHORE PROTEIN SOS7"/>
    <property type="match status" value="1"/>
</dbReference>
<feature type="region of interest" description="Disordered" evidence="1">
    <location>
        <begin position="198"/>
        <end position="230"/>
    </location>
</feature>
<dbReference type="STRING" id="40998.A0A2P7YG45"/>
<accession>A0A2P7YG45</accession>
<dbReference type="Proteomes" id="UP000243723">
    <property type="component" value="Unassembled WGS sequence"/>
</dbReference>
<evidence type="ECO:0000313" key="3">
    <source>
        <dbReference type="EMBL" id="PSK34929.1"/>
    </source>
</evidence>